<dbReference type="Proteomes" id="UP000199691">
    <property type="component" value="Unassembled WGS sequence"/>
</dbReference>
<proteinExistence type="predicted"/>
<name>A0A1H0L5V4_9PSEU</name>
<sequence length="96" mass="10766">MAHTGHPRTDHRFALCPYGHHVGDVRERWLYSDDLVRPWRDALHVEDPLFDVHAHLGTDDPSGFSATAPRLREALAAVDARGRLRARTPGTPLPLT</sequence>
<accession>A0A1H0L5V4</accession>
<reference evidence="2" key="1">
    <citation type="submission" date="2016-10" db="EMBL/GenBank/DDBJ databases">
        <authorList>
            <person name="Varghese N."/>
            <person name="Submissions S."/>
        </authorList>
    </citation>
    <scope>NUCLEOTIDE SEQUENCE [LARGE SCALE GENOMIC DNA]</scope>
    <source>
        <strain evidence="2">CGMCC 4.6609</strain>
    </source>
</reference>
<protein>
    <submittedName>
        <fullName evidence="1">Uncharacterized protein</fullName>
    </submittedName>
</protein>
<organism evidence="1 2">
    <name type="scientific">Lentzea jiangxiensis</name>
    <dbReference type="NCBI Taxonomy" id="641025"/>
    <lineage>
        <taxon>Bacteria</taxon>
        <taxon>Bacillati</taxon>
        <taxon>Actinomycetota</taxon>
        <taxon>Actinomycetes</taxon>
        <taxon>Pseudonocardiales</taxon>
        <taxon>Pseudonocardiaceae</taxon>
        <taxon>Lentzea</taxon>
    </lineage>
</organism>
<keyword evidence="2" id="KW-1185">Reference proteome</keyword>
<dbReference type="EMBL" id="FNIX01000003">
    <property type="protein sequence ID" value="SDO63629.1"/>
    <property type="molecule type" value="Genomic_DNA"/>
</dbReference>
<evidence type="ECO:0000313" key="2">
    <source>
        <dbReference type="Proteomes" id="UP000199691"/>
    </source>
</evidence>
<gene>
    <name evidence="1" type="ORF">SAMN05421507_103201</name>
</gene>
<dbReference type="STRING" id="641025.SAMN05421507_103201"/>
<dbReference type="AlphaFoldDB" id="A0A1H0L5V4"/>
<evidence type="ECO:0000313" key="1">
    <source>
        <dbReference type="EMBL" id="SDO63629.1"/>
    </source>
</evidence>